<gene>
    <name evidence="9" type="ORF">TCARB_0737</name>
</gene>
<evidence type="ECO:0000256" key="6">
    <source>
        <dbReference type="ARBA" id="ARBA00023136"/>
    </source>
</evidence>
<proteinExistence type="predicted"/>
<feature type="transmembrane region" description="Helical" evidence="7">
    <location>
        <begin position="404"/>
        <end position="424"/>
    </location>
</feature>
<feature type="transmembrane region" description="Helical" evidence="7">
    <location>
        <begin position="176"/>
        <end position="199"/>
    </location>
</feature>
<accession>A0A3G1A4Y8</accession>
<dbReference type="AlphaFoldDB" id="A0A3G1A4Y8"/>
<evidence type="ECO:0000313" key="10">
    <source>
        <dbReference type="Proteomes" id="UP000266720"/>
    </source>
</evidence>
<dbReference type="STRING" id="697581.TCARB_0737"/>
<dbReference type="Pfam" id="PF03600">
    <property type="entry name" value="CitMHS"/>
    <property type="match status" value="1"/>
</dbReference>
<evidence type="ECO:0000256" key="4">
    <source>
        <dbReference type="ARBA" id="ARBA00022692"/>
    </source>
</evidence>
<feature type="transmembrane region" description="Helical" evidence="7">
    <location>
        <begin position="60"/>
        <end position="87"/>
    </location>
</feature>
<feature type="domain" description="Citrate transporter-like" evidence="8">
    <location>
        <begin position="27"/>
        <end position="363"/>
    </location>
</feature>
<keyword evidence="5 7" id="KW-1133">Transmembrane helix</keyword>
<dbReference type="PANTHER" id="PTHR43302:SF5">
    <property type="entry name" value="TRANSPORTER ARSB-RELATED"/>
    <property type="match status" value="1"/>
</dbReference>
<evidence type="ECO:0000256" key="2">
    <source>
        <dbReference type="ARBA" id="ARBA00022448"/>
    </source>
</evidence>
<evidence type="ECO:0000256" key="5">
    <source>
        <dbReference type="ARBA" id="ARBA00022989"/>
    </source>
</evidence>
<keyword evidence="3" id="KW-1003">Cell membrane</keyword>
<feature type="transmembrane region" description="Helical" evidence="7">
    <location>
        <begin position="93"/>
        <end position="126"/>
    </location>
</feature>
<dbReference type="InterPro" id="IPR004680">
    <property type="entry name" value="Cit_transptr-like_dom"/>
</dbReference>
<dbReference type="PANTHER" id="PTHR43302">
    <property type="entry name" value="TRANSPORTER ARSB-RELATED"/>
    <property type="match status" value="1"/>
</dbReference>
<comment type="subcellular location">
    <subcellularLocation>
        <location evidence="1">Cell membrane</location>
        <topology evidence="1">Multi-pass membrane protein</topology>
    </subcellularLocation>
</comment>
<keyword evidence="2" id="KW-0813">Transport</keyword>
<evidence type="ECO:0000256" key="1">
    <source>
        <dbReference type="ARBA" id="ARBA00004651"/>
    </source>
</evidence>
<reference evidence="10" key="1">
    <citation type="book" date="2010" name="EXTREMOPHILES" publisher="0:0-0">
        <title>Complete genome sequences of ten hyperthermophilic archaea reveal their metabolic capabilities and possible ecological roles.</title>
        <editorList>
            <person name="?"/>
        </editorList>
        <authorList>
            <person name="Ravin N.V."/>
            <person name="Mardanov A.V."/>
            <person name="Bonch-Osmolovskaya E.A."/>
            <person name="Skryabin K.G."/>
        </authorList>
    </citation>
    <scope>NUCLEOTIDE SEQUENCE [LARGE SCALE GENOMIC DNA]</scope>
    <source>
        <strain evidence="10">1505</strain>
    </source>
</reference>
<dbReference type="GO" id="GO:0055085">
    <property type="term" value="P:transmembrane transport"/>
    <property type="evidence" value="ECO:0007669"/>
    <property type="project" value="InterPro"/>
</dbReference>
<protein>
    <submittedName>
        <fullName evidence="9">Arsenic efflux pump protein</fullName>
    </submittedName>
</protein>
<keyword evidence="6 7" id="KW-0472">Membrane</keyword>
<dbReference type="Proteomes" id="UP000266720">
    <property type="component" value="Chromosome"/>
</dbReference>
<feature type="transmembrane region" description="Helical" evidence="7">
    <location>
        <begin position="250"/>
        <end position="268"/>
    </location>
</feature>
<evidence type="ECO:0000259" key="8">
    <source>
        <dbReference type="Pfam" id="PF03600"/>
    </source>
</evidence>
<feature type="transmembrane region" description="Helical" evidence="7">
    <location>
        <begin position="30"/>
        <end position="48"/>
    </location>
</feature>
<feature type="transmembrane region" description="Helical" evidence="7">
    <location>
        <begin position="220"/>
        <end position="238"/>
    </location>
</feature>
<dbReference type="GeneID" id="25406172"/>
<evidence type="ECO:0000256" key="3">
    <source>
        <dbReference type="ARBA" id="ARBA00022475"/>
    </source>
</evidence>
<feature type="transmembrane region" description="Helical" evidence="7">
    <location>
        <begin position="138"/>
        <end position="156"/>
    </location>
</feature>
<dbReference type="EMBL" id="CP007493">
    <property type="protein sequence ID" value="AJB41789.1"/>
    <property type="molecule type" value="Genomic_DNA"/>
</dbReference>
<feature type="transmembrane region" description="Helical" evidence="7">
    <location>
        <begin position="280"/>
        <end position="297"/>
    </location>
</feature>
<feature type="transmembrane region" description="Helical" evidence="7">
    <location>
        <begin position="357"/>
        <end position="384"/>
    </location>
</feature>
<dbReference type="RefSeq" id="WP_052886720.1">
    <property type="nucleotide sequence ID" value="NZ_CP007493.1"/>
</dbReference>
<evidence type="ECO:0000313" key="9">
    <source>
        <dbReference type="EMBL" id="AJB41789.1"/>
    </source>
</evidence>
<organism evidence="9 10">
    <name type="scientific">Thermofilum adornatum 1505</name>
    <dbReference type="NCBI Taxonomy" id="697581"/>
    <lineage>
        <taxon>Archaea</taxon>
        <taxon>Thermoproteota</taxon>
        <taxon>Thermoprotei</taxon>
        <taxon>Thermofilales</taxon>
        <taxon>Thermofilaceae</taxon>
        <taxon>Thermofilum</taxon>
    </lineage>
</organism>
<dbReference type="KEGG" id="tcb:TCARB_0737"/>
<keyword evidence="4 7" id="KW-0812">Transmembrane</keyword>
<name>A0A3G1A4Y8_9CREN</name>
<dbReference type="GO" id="GO:0005886">
    <property type="term" value="C:plasma membrane"/>
    <property type="evidence" value="ECO:0007669"/>
    <property type="project" value="UniProtKB-SubCell"/>
</dbReference>
<evidence type="ECO:0000256" key="7">
    <source>
        <dbReference type="SAM" id="Phobius"/>
    </source>
</evidence>
<sequence length="426" mass="45715">MWSLVVAGISLAVIIGGLLARSRFRSLPFWAVMAFASFIVVAGGLVPVDGLGQAVDIDVILFLIGMFSIVSLAESSGLLDAVAYWFLARVGSVWRLFIVLSIVFGLLAAVTVNDAVAVLGTVMVGSIARVAGLGLEPFLFMLAFSVTIGSVATPIGNPQNVLIAVQSGIRAPLLSFLRVLLLPSLINLLVVPLVLLKWFKISDKKLELLVIPGEAIRNRRDAIIATIGLTSVVTLLLANDALSIAGLPHVENIGFIPFIVAAATYIFVSDPRGILEKVNWGTIVFFIAMFITMKGVWSSGLLQPLVAVLMDKKLYGLEGITAISVESLALSQLLSNVPFTQFFIQYMKTIGYTPSDVWAWLVLACSSTIAGNLTLLGAASNIIIMEVAEERYSKSLGFIEFAKLGTIVTAINMAIYLPFLYLAVYL</sequence>